<evidence type="ECO:0000313" key="3">
    <source>
        <dbReference type="Proteomes" id="UP000284902"/>
    </source>
</evidence>
<accession>A0A415D6T3</accession>
<dbReference type="AlphaFoldDB" id="A0A415D6T3"/>
<dbReference type="Proteomes" id="UP000285832">
    <property type="component" value="Unassembled WGS sequence"/>
</dbReference>
<sequence>MLYNQISRTNAQGETGSYSYDLNNCLEKVTCPNGKTIQYDYNKLVDFFSGKESCNYGKKYLY</sequence>
<reference evidence="3 4" key="1">
    <citation type="submission" date="2018-08" db="EMBL/GenBank/DDBJ databases">
        <title>A genome reference for cultivated species of the human gut microbiota.</title>
        <authorList>
            <person name="Zou Y."/>
            <person name="Xue W."/>
            <person name="Luo G."/>
        </authorList>
    </citation>
    <scope>NUCLEOTIDE SEQUENCE [LARGE SCALE GENOMIC DNA]</scope>
    <source>
        <strain evidence="2 4">AM09-9</strain>
        <strain evidence="1 3">AM25-1LB</strain>
    </source>
</reference>
<dbReference type="EMBL" id="QRMI01000012">
    <property type="protein sequence ID" value="RHJ62052.1"/>
    <property type="molecule type" value="Genomic_DNA"/>
</dbReference>
<name>A0A415D6T3_9FIRM</name>
<comment type="caution">
    <text evidence="2">The sequence shown here is derived from an EMBL/GenBank/DDBJ whole genome shotgun (WGS) entry which is preliminary data.</text>
</comment>
<evidence type="ECO:0000313" key="4">
    <source>
        <dbReference type="Proteomes" id="UP000285832"/>
    </source>
</evidence>
<organism evidence="2 4">
    <name type="scientific">[Ruminococcus] lactaris</name>
    <dbReference type="NCBI Taxonomy" id="46228"/>
    <lineage>
        <taxon>Bacteria</taxon>
        <taxon>Bacillati</taxon>
        <taxon>Bacillota</taxon>
        <taxon>Clostridia</taxon>
        <taxon>Lachnospirales</taxon>
        <taxon>Lachnospiraceae</taxon>
        <taxon>Mediterraneibacter</taxon>
    </lineage>
</organism>
<dbReference type="Proteomes" id="UP000284902">
    <property type="component" value="Unassembled WGS sequence"/>
</dbReference>
<protein>
    <recommendedName>
        <fullName evidence="5">RHS repeat-associated core domain-containing protein</fullName>
    </recommendedName>
</protein>
<evidence type="ECO:0000313" key="1">
    <source>
        <dbReference type="EMBL" id="RHF62938.1"/>
    </source>
</evidence>
<evidence type="ECO:0008006" key="5">
    <source>
        <dbReference type="Google" id="ProtNLM"/>
    </source>
</evidence>
<dbReference type="EMBL" id="QRHG01000003">
    <property type="protein sequence ID" value="RHF62938.1"/>
    <property type="molecule type" value="Genomic_DNA"/>
</dbReference>
<gene>
    <name evidence="2" type="ORF">DW116_05910</name>
    <name evidence="1" type="ORF">DW672_02005</name>
</gene>
<evidence type="ECO:0000313" key="2">
    <source>
        <dbReference type="EMBL" id="RHJ62052.1"/>
    </source>
</evidence>
<proteinExistence type="predicted"/>